<dbReference type="EMBL" id="JACORT010000005">
    <property type="protein sequence ID" value="MBC5784051.1"/>
    <property type="molecule type" value="Genomic_DNA"/>
</dbReference>
<sequence>MAEFAGADALLAAARRARAAGYRHVEAYSPFPVEGLAETLGYARTPVPFWTFLGALGGGTGGYFMQWYSAVVDYPVNIAGRPLHSWPMFIPLTFELAVLGGALAAVVAFLAASGLPRLRHPLFASRDFDLATRNRFFLCLRGDDPAFDAQQTRDFLQSLQPLACIEVAP</sequence>
<proteinExistence type="predicted"/>
<dbReference type="PANTHER" id="PTHR40394:SF2">
    <property type="entry name" value="QUINOL:CYTOCHROME C OXIDOREDUCTASE MEMBRANE PROTEIN"/>
    <property type="match status" value="1"/>
</dbReference>
<dbReference type="InterPro" id="IPR021776">
    <property type="entry name" value="ActD"/>
</dbReference>
<keyword evidence="1" id="KW-0812">Transmembrane</keyword>
<evidence type="ECO:0000313" key="3">
    <source>
        <dbReference type="Proteomes" id="UP000608513"/>
    </source>
</evidence>
<dbReference type="Proteomes" id="UP000608513">
    <property type="component" value="Unassembled WGS sequence"/>
</dbReference>
<reference evidence="2" key="1">
    <citation type="submission" date="2020-08" db="EMBL/GenBank/DDBJ databases">
        <title>Ramlibacter sp. USB13 16S ribosomal RNA gene genome sequencing and assembly.</title>
        <authorList>
            <person name="Kang M."/>
        </authorList>
    </citation>
    <scope>NUCLEOTIDE SEQUENCE</scope>
    <source>
        <strain evidence="2">USB13</strain>
    </source>
</reference>
<accession>A0A923MSC9</accession>
<keyword evidence="1" id="KW-1133">Transmembrane helix</keyword>
<feature type="transmembrane region" description="Helical" evidence="1">
    <location>
        <begin position="89"/>
        <end position="112"/>
    </location>
</feature>
<dbReference type="AlphaFoldDB" id="A0A923MSC9"/>
<organism evidence="2 3">
    <name type="scientific">Ramlibacter cellulosilyticus</name>
    <dbReference type="NCBI Taxonomy" id="2764187"/>
    <lineage>
        <taxon>Bacteria</taxon>
        <taxon>Pseudomonadati</taxon>
        <taxon>Pseudomonadota</taxon>
        <taxon>Betaproteobacteria</taxon>
        <taxon>Burkholderiales</taxon>
        <taxon>Comamonadaceae</taxon>
        <taxon>Ramlibacter</taxon>
    </lineage>
</organism>
<name>A0A923MSC9_9BURK</name>
<dbReference type="PANTHER" id="PTHR40394">
    <property type="entry name" value="LIPOPROTEIN-RELATED"/>
    <property type="match status" value="1"/>
</dbReference>
<keyword evidence="3" id="KW-1185">Reference proteome</keyword>
<evidence type="ECO:0000313" key="2">
    <source>
        <dbReference type="EMBL" id="MBC5784051.1"/>
    </source>
</evidence>
<evidence type="ECO:0000256" key="1">
    <source>
        <dbReference type="SAM" id="Phobius"/>
    </source>
</evidence>
<dbReference type="Pfam" id="PF11821">
    <property type="entry name" value="ActD"/>
    <property type="match status" value="1"/>
</dbReference>
<gene>
    <name evidence="2" type="ORF">H8N03_13955</name>
</gene>
<comment type="caution">
    <text evidence="2">The sequence shown here is derived from an EMBL/GenBank/DDBJ whole genome shotgun (WGS) entry which is preliminary data.</text>
</comment>
<protein>
    <submittedName>
        <fullName evidence="2">DUF3341 domain-containing protein</fullName>
    </submittedName>
</protein>
<keyword evidence="1" id="KW-0472">Membrane</keyword>